<keyword evidence="1" id="KW-0812">Transmembrane</keyword>
<dbReference type="Proteomes" id="UP000254337">
    <property type="component" value="Chromosome"/>
</dbReference>
<dbReference type="AlphaFoldDB" id="A0A346B199"/>
<keyword evidence="1" id="KW-1133">Transmembrane helix</keyword>
<evidence type="ECO:0000256" key="1">
    <source>
        <dbReference type="SAM" id="Phobius"/>
    </source>
</evidence>
<feature type="transmembrane region" description="Helical" evidence="1">
    <location>
        <begin position="6"/>
        <end position="25"/>
    </location>
</feature>
<dbReference type="RefSeq" id="WP_107196564.1">
    <property type="nucleotide sequence ID" value="NZ_CALYAU010000011.1"/>
</dbReference>
<dbReference type="GO" id="GO:0004527">
    <property type="term" value="F:exonuclease activity"/>
    <property type="evidence" value="ECO:0007669"/>
    <property type="project" value="UniProtKB-ARBA"/>
</dbReference>
<dbReference type="InterPro" id="IPR036397">
    <property type="entry name" value="RNaseH_sf"/>
</dbReference>
<dbReference type="Gene3D" id="3.30.420.10">
    <property type="entry name" value="Ribonuclease H-like superfamily/Ribonuclease H"/>
    <property type="match status" value="1"/>
</dbReference>
<keyword evidence="1" id="KW-0472">Membrane</keyword>
<sequence length="320" mass="36345">MDSLLHTGGTLLTILFIAAVLYSLLSSFRKKRKKAARQKDLETKQHVQVENLHQYDVQPQKGYYAYPIDASDALRRYPQQFTALSLVLANEQPYSVCLIGFAEFEKGQLKNTHYFYVRPPENDITNKKYPELTWDVLRKADEFGEYWEAGMKDYFVGRTLVAHNASFVMGCIAHALKIYGIDAPCLRFIDTMEVAKTLYHFPSNKLTAISEEMNIEMDEQNALSAAMAAGQFLIKAKQDYPLYLPNIHFAYGMPTQDERLAAVVAAVEREECTAEEIFAPNPADMDVIQTLLDKKYIEHGDKEGTYYATDAGLDFSESLP</sequence>
<accession>A0A346B199</accession>
<organism evidence="3 4">
    <name type="scientific">Megasphaera stantonii</name>
    <dbReference type="NCBI Taxonomy" id="2144175"/>
    <lineage>
        <taxon>Bacteria</taxon>
        <taxon>Bacillati</taxon>
        <taxon>Bacillota</taxon>
        <taxon>Negativicutes</taxon>
        <taxon>Veillonellales</taxon>
        <taxon>Veillonellaceae</taxon>
        <taxon>Megasphaera</taxon>
    </lineage>
</organism>
<dbReference type="Pfam" id="PF00929">
    <property type="entry name" value="RNase_T"/>
    <property type="match status" value="1"/>
</dbReference>
<evidence type="ECO:0000313" key="4">
    <source>
        <dbReference type="Proteomes" id="UP000254337"/>
    </source>
</evidence>
<dbReference type="KEGG" id="meg:DKB62_10130"/>
<dbReference type="SUPFAM" id="SSF53098">
    <property type="entry name" value="Ribonuclease H-like"/>
    <property type="match status" value="1"/>
</dbReference>
<evidence type="ECO:0000259" key="2">
    <source>
        <dbReference type="Pfam" id="PF00929"/>
    </source>
</evidence>
<proteinExistence type="predicted"/>
<gene>
    <name evidence="3" type="ORF">DKB62_10130</name>
</gene>
<protein>
    <recommendedName>
        <fullName evidence="2">Exonuclease domain-containing protein</fullName>
    </recommendedName>
</protein>
<dbReference type="InterPro" id="IPR012337">
    <property type="entry name" value="RNaseH-like_sf"/>
</dbReference>
<name>A0A346B199_9FIRM</name>
<dbReference type="EMBL" id="CP029462">
    <property type="protein sequence ID" value="AXL21892.1"/>
    <property type="molecule type" value="Genomic_DNA"/>
</dbReference>
<dbReference type="OrthoDB" id="9803913at2"/>
<feature type="domain" description="Exonuclease" evidence="2">
    <location>
        <begin position="95"/>
        <end position="218"/>
    </location>
</feature>
<dbReference type="InterPro" id="IPR013520">
    <property type="entry name" value="Ribonucl_H"/>
</dbReference>
<evidence type="ECO:0000313" key="3">
    <source>
        <dbReference type="EMBL" id="AXL21892.1"/>
    </source>
</evidence>
<dbReference type="GO" id="GO:0003676">
    <property type="term" value="F:nucleic acid binding"/>
    <property type="evidence" value="ECO:0007669"/>
    <property type="project" value="InterPro"/>
</dbReference>
<reference evidence="3 4" key="1">
    <citation type="submission" date="2018-05" db="EMBL/GenBank/DDBJ databases">
        <title>Complete genome sequence of Megasphaera sp. AJH120T, isolated from the ceca of a chicken.</title>
        <authorList>
            <person name="Maki J."/>
            <person name="Looft T."/>
        </authorList>
    </citation>
    <scope>NUCLEOTIDE SEQUENCE [LARGE SCALE GENOMIC DNA]</scope>
    <source>
        <strain evidence="3 4">AJH120</strain>
    </source>
</reference>
<keyword evidence="4" id="KW-1185">Reference proteome</keyword>